<dbReference type="PANTHER" id="PTHR43840:SF15">
    <property type="entry name" value="MITOCHONDRIAL METAL TRANSPORTER 1-RELATED"/>
    <property type="match status" value="1"/>
</dbReference>
<evidence type="ECO:0000256" key="5">
    <source>
        <dbReference type="ARBA" id="ARBA00023136"/>
    </source>
</evidence>
<feature type="transmembrane region" description="Helical" evidence="6">
    <location>
        <begin position="21"/>
        <end position="41"/>
    </location>
</feature>
<evidence type="ECO:0000256" key="6">
    <source>
        <dbReference type="SAM" id="Phobius"/>
    </source>
</evidence>
<gene>
    <name evidence="8" type="ORF">D1610_00800</name>
</gene>
<reference evidence="8 9" key="1">
    <citation type="submission" date="2018-08" db="EMBL/GenBank/DDBJ databases">
        <title>The multiple taxonomic identification of Sphingomonas gilva.</title>
        <authorList>
            <person name="Zhu D."/>
            <person name="Zheng S."/>
        </authorList>
    </citation>
    <scope>NUCLEOTIDE SEQUENCE [LARGE SCALE GENOMIC DNA]</scope>
    <source>
        <strain evidence="8 9">ZDH117</strain>
    </source>
</reference>
<dbReference type="GO" id="GO:0008324">
    <property type="term" value="F:monoatomic cation transmembrane transporter activity"/>
    <property type="evidence" value="ECO:0007669"/>
    <property type="project" value="InterPro"/>
</dbReference>
<feature type="transmembrane region" description="Helical" evidence="6">
    <location>
        <begin position="87"/>
        <end position="109"/>
    </location>
</feature>
<evidence type="ECO:0000259" key="7">
    <source>
        <dbReference type="Pfam" id="PF01545"/>
    </source>
</evidence>
<dbReference type="RefSeq" id="WP_118862242.1">
    <property type="nucleotide sequence ID" value="NZ_QWLV01000001.1"/>
</dbReference>
<comment type="subcellular location">
    <subcellularLocation>
        <location evidence="1">Membrane</location>
        <topology evidence="1">Multi-pass membrane protein</topology>
    </subcellularLocation>
</comment>
<keyword evidence="4 6" id="KW-1133">Transmembrane helix</keyword>
<evidence type="ECO:0000256" key="4">
    <source>
        <dbReference type="ARBA" id="ARBA00022989"/>
    </source>
</evidence>
<dbReference type="Gene3D" id="1.20.1510.10">
    <property type="entry name" value="Cation efflux protein transmembrane domain"/>
    <property type="match status" value="1"/>
</dbReference>
<accession>A0A396S5Q2</accession>
<evidence type="ECO:0000313" key="9">
    <source>
        <dbReference type="Proteomes" id="UP000266693"/>
    </source>
</evidence>
<feature type="domain" description="Cation efflux protein transmembrane" evidence="7">
    <location>
        <begin position="33"/>
        <end position="223"/>
    </location>
</feature>
<proteinExistence type="predicted"/>
<dbReference type="InterPro" id="IPR027469">
    <property type="entry name" value="Cation_efflux_TMD_sf"/>
</dbReference>
<protein>
    <submittedName>
        <fullName evidence="8">Cobalt transporter</fullName>
    </submittedName>
</protein>
<dbReference type="InterPro" id="IPR050291">
    <property type="entry name" value="CDF_Transporter"/>
</dbReference>
<dbReference type="EMBL" id="QWLV01000001">
    <property type="protein sequence ID" value="RHW18735.1"/>
    <property type="molecule type" value="Genomic_DNA"/>
</dbReference>
<evidence type="ECO:0000256" key="3">
    <source>
        <dbReference type="ARBA" id="ARBA00022692"/>
    </source>
</evidence>
<feature type="transmembrane region" description="Helical" evidence="6">
    <location>
        <begin position="176"/>
        <end position="196"/>
    </location>
</feature>
<organism evidence="8 9">
    <name type="scientific">Sphingomonas gilva</name>
    <dbReference type="NCBI Taxonomy" id="2305907"/>
    <lineage>
        <taxon>Bacteria</taxon>
        <taxon>Pseudomonadati</taxon>
        <taxon>Pseudomonadota</taxon>
        <taxon>Alphaproteobacteria</taxon>
        <taxon>Sphingomonadales</taxon>
        <taxon>Sphingomonadaceae</taxon>
        <taxon>Sphingomonas</taxon>
    </lineage>
</organism>
<keyword evidence="5 6" id="KW-0472">Membrane</keyword>
<dbReference type="AlphaFoldDB" id="A0A396S5Q2"/>
<feature type="transmembrane region" description="Helical" evidence="6">
    <location>
        <begin position="47"/>
        <end position="66"/>
    </location>
</feature>
<name>A0A396S5Q2_9SPHN</name>
<keyword evidence="2" id="KW-0813">Transport</keyword>
<feature type="transmembrane region" description="Helical" evidence="6">
    <location>
        <begin position="129"/>
        <end position="150"/>
    </location>
</feature>
<evidence type="ECO:0000256" key="2">
    <source>
        <dbReference type="ARBA" id="ARBA00022448"/>
    </source>
</evidence>
<keyword evidence="9" id="KW-1185">Reference proteome</keyword>
<evidence type="ECO:0000256" key="1">
    <source>
        <dbReference type="ARBA" id="ARBA00004141"/>
    </source>
</evidence>
<dbReference type="Pfam" id="PF01545">
    <property type="entry name" value="Cation_efflux"/>
    <property type="match status" value="1"/>
</dbReference>
<dbReference type="OrthoDB" id="9806522at2"/>
<keyword evidence="3 6" id="KW-0812">Transmembrane</keyword>
<sequence length="341" mass="37353">MSLDTFPEAIRDDVRRARRLEYWNIGWTISIIVVMGLAMGGSQTMKTAWVEDTLGLIPPIAFLVALKIEAKPHSKLFPFGFDRAQGLAFLIAAVALALVGAMLLWDAAGTLIAREHAMVGSIRILGRDIWLGWIMIAAQLYSIVPPFIIGRMELPLAERMQDEVLYTDAKMNKANWMTGVAGLGGVIGLGMGWWWADSVAAAIISIDIIRDGWRALKIASAELIDGLPRKLGATEPDPDAVALMERLERFYPDAKARVRDTGRYMRAEVIGASPGEPPDLIALWPGDPDRGWRLAEVSFLPDKGIGPIMSARADARVQTRLGQGRDGADLGARLGARRERC</sequence>
<dbReference type="SUPFAM" id="SSF161111">
    <property type="entry name" value="Cation efflux protein transmembrane domain-like"/>
    <property type="match status" value="1"/>
</dbReference>
<dbReference type="PANTHER" id="PTHR43840">
    <property type="entry name" value="MITOCHONDRIAL METAL TRANSPORTER 1-RELATED"/>
    <property type="match status" value="1"/>
</dbReference>
<dbReference type="GO" id="GO:0016020">
    <property type="term" value="C:membrane"/>
    <property type="evidence" value="ECO:0007669"/>
    <property type="project" value="UniProtKB-SubCell"/>
</dbReference>
<evidence type="ECO:0000313" key="8">
    <source>
        <dbReference type="EMBL" id="RHW18735.1"/>
    </source>
</evidence>
<dbReference type="Proteomes" id="UP000266693">
    <property type="component" value="Unassembled WGS sequence"/>
</dbReference>
<comment type="caution">
    <text evidence="8">The sequence shown here is derived from an EMBL/GenBank/DDBJ whole genome shotgun (WGS) entry which is preliminary data.</text>
</comment>
<dbReference type="InterPro" id="IPR058533">
    <property type="entry name" value="Cation_efflux_TM"/>
</dbReference>